<dbReference type="EMBL" id="JBBHJZ010000008">
    <property type="protein sequence ID" value="MEJ5979472.1"/>
    <property type="molecule type" value="Genomic_DNA"/>
</dbReference>
<dbReference type="Pfam" id="PF01144">
    <property type="entry name" value="CoA_trans"/>
    <property type="match status" value="1"/>
</dbReference>
<dbReference type="InterPro" id="IPR037171">
    <property type="entry name" value="NagB/RpiA_transferase-like"/>
</dbReference>
<dbReference type="Gene3D" id="3.40.1080.10">
    <property type="entry name" value="Glutaconate Coenzyme A-transferase"/>
    <property type="match status" value="1"/>
</dbReference>
<comment type="similarity">
    <text evidence="1">Belongs to the 3-oxoacid CoA-transferase subunit B family.</text>
</comment>
<organism evidence="3 4">
    <name type="scientific">Novosphingobium anseongense</name>
    <dbReference type="NCBI Taxonomy" id="3133436"/>
    <lineage>
        <taxon>Bacteria</taxon>
        <taxon>Pseudomonadati</taxon>
        <taxon>Pseudomonadota</taxon>
        <taxon>Alphaproteobacteria</taxon>
        <taxon>Sphingomonadales</taxon>
        <taxon>Sphingomonadaceae</taxon>
        <taxon>Novosphingobium</taxon>
    </lineage>
</organism>
<sequence>MGWTRDEMAARAARELQDGFYVNLGIGIPTLVANHVPEGVTVTLQSENGMLGIGPFPWAGEEDPDLINAGKQTISEVAHSAFFDSATSFGMIRGGHIDLAVLGGMEVAENGDLANWMVPGKMIKGMGGAMDLVAGVKKIIVVMEHNAKDGSAKFIPACTLPLTGRNVVDMIITDLAVFQRADHASPFRLIELAPGIAPAEVREKTTAHYLD</sequence>
<evidence type="ECO:0000313" key="4">
    <source>
        <dbReference type="Proteomes" id="UP001361239"/>
    </source>
</evidence>
<dbReference type="PANTHER" id="PTHR13707">
    <property type="entry name" value="KETOACID-COENZYME A TRANSFERASE"/>
    <property type="match status" value="1"/>
</dbReference>
<name>A0ABU8S299_9SPHN</name>
<comment type="caution">
    <text evidence="3">The sequence shown here is derived from an EMBL/GenBank/DDBJ whole genome shotgun (WGS) entry which is preliminary data.</text>
</comment>
<accession>A0ABU8S299</accession>
<dbReference type="PANTHER" id="PTHR13707:SF57">
    <property type="entry name" value="SUCCINYL-COA:3-KETOACID COENZYME A TRANSFERASE SUBUNIT B-RELATED"/>
    <property type="match status" value="1"/>
</dbReference>
<dbReference type="NCBIfam" id="TIGR02428">
    <property type="entry name" value="pcaJ_scoB_fam"/>
    <property type="match status" value="1"/>
</dbReference>
<evidence type="ECO:0000256" key="1">
    <source>
        <dbReference type="ARBA" id="ARBA00007047"/>
    </source>
</evidence>
<protein>
    <submittedName>
        <fullName evidence="3">3-oxoacid CoA-transferase subunit B</fullName>
    </submittedName>
</protein>
<gene>
    <name evidence="3" type="ORF">WG901_22655</name>
</gene>
<dbReference type="InterPro" id="IPR012791">
    <property type="entry name" value="3-oxoacid_CoA-transf_B"/>
</dbReference>
<dbReference type="Proteomes" id="UP001361239">
    <property type="component" value="Unassembled WGS sequence"/>
</dbReference>
<keyword evidence="2" id="KW-0808">Transferase</keyword>
<dbReference type="InterPro" id="IPR004165">
    <property type="entry name" value="CoA_trans_fam_I"/>
</dbReference>
<evidence type="ECO:0000256" key="2">
    <source>
        <dbReference type="ARBA" id="ARBA00022679"/>
    </source>
</evidence>
<keyword evidence="4" id="KW-1185">Reference proteome</keyword>
<dbReference type="SUPFAM" id="SSF100950">
    <property type="entry name" value="NagB/RpiA/CoA transferase-like"/>
    <property type="match status" value="1"/>
</dbReference>
<proteinExistence type="inferred from homology"/>
<evidence type="ECO:0000313" key="3">
    <source>
        <dbReference type="EMBL" id="MEJ5979472.1"/>
    </source>
</evidence>
<dbReference type="RefSeq" id="WP_339589446.1">
    <property type="nucleotide sequence ID" value="NZ_JBBHJZ010000008.1"/>
</dbReference>
<reference evidence="3 4" key="1">
    <citation type="submission" date="2024-03" db="EMBL/GenBank/DDBJ databases">
        <authorList>
            <person name="Jo J.-H."/>
        </authorList>
    </citation>
    <scope>NUCLEOTIDE SEQUENCE [LARGE SCALE GENOMIC DNA]</scope>
    <source>
        <strain evidence="3 4">PS1R-30</strain>
    </source>
</reference>
<dbReference type="SMART" id="SM00882">
    <property type="entry name" value="CoA_trans"/>
    <property type="match status" value="1"/>
</dbReference>